<dbReference type="InterPro" id="IPR013563">
    <property type="entry name" value="Oligopep_ABC_C"/>
</dbReference>
<feature type="domain" description="ABC transporter" evidence="9">
    <location>
        <begin position="45"/>
        <end position="292"/>
    </location>
</feature>
<keyword evidence="4" id="KW-1003">Cell membrane</keyword>
<dbReference type="EMBL" id="SNWQ01000013">
    <property type="protein sequence ID" value="TDO45430.1"/>
    <property type="molecule type" value="Genomic_DNA"/>
</dbReference>
<evidence type="ECO:0000256" key="3">
    <source>
        <dbReference type="ARBA" id="ARBA00022448"/>
    </source>
</evidence>
<dbReference type="Pfam" id="PF08352">
    <property type="entry name" value="oligo_HPY"/>
    <property type="match status" value="1"/>
</dbReference>
<accession>A0A4R6K768</accession>
<dbReference type="PANTHER" id="PTHR43297:SF2">
    <property type="entry name" value="DIPEPTIDE TRANSPORT ATP-BINDING PROTEIN DPPD"/>
    <property type="match status" value="1"/>
</dbReference>
<evidence type="ECO:0000256" key="2">
    <source>
        <dbReference type="ARBA" id="ARBA00005417"/>
    </source>
</evidence>
<dbReference type="InterPro" id="IPR003439">
    <property type="entry name" value="ABC_transporter-like_ATP-bd"/>
</dbReference>
<evidence type="ECO:0000313" key="10">
    <source>
        <dbReference type="EMBL" id="TDO45430.1"/>
    </source>
</evidence>
<comment type="similarity">
    <text evidence="2">Belongs to the ABC transporter superfamily.</text>
</comment>
<evidence type="ECO:0000313" key="11">
    <source>
        <dbReference type="Proteomes" id="UP000295388"/>
    </source>
</evidence>
<evidence type="ECO:0000256" key="6">
    <source>
        <dbReference type="ARBA" id="ARBA00022840"/>
    </source>
</evidence>
<name>A0A4R6K768_9ACTN</name>
<dbReference type="AlphaFoldDB" id="A0A4R6K768"/>
<dbReference type="PROSITE" id="PS00211">
    <property type="entry name" value="ABC_TRANSPORTER_1"/>
    <property type="match status" value="1"/>
</dbReference>
<dbReference type="CDD" id="cd03257">
    <property type="entry name" value="ABC_NikE_OppD_transporters"/>
    <property type="match status" value="1"/>
</dbReference>
<organism evidence="10 11">
    <name type="scientific">Kribbella caucasensis</name>
    <dbReference type="NCBI Taxonomy" id="2512215"/>
    <lineage>
        <taxon>Bacteria</taxon>
        <taxon>Bacillati</taxon>
        <taxon>Actinomycetota</taxon>
        <taxon>Actinomycetes</taxon>
        <taxon>Propionibacteriales</taxon>
        <taxon>Kribbellaceae</taxon>
        <taxon>Kribbella</taxon>
    </lineage>
</organism>
<dbReference type="NCBIfam" id="TIGR01727">
    <property type="entry name" value="oligo_HPY"/>
    <property type="match status" value="1"/>
</dbReference>
<evidence type="ECO:0000256" key="8">
    <source>
        <dbReference type="SAM" id="MobiDB-lite"/>
    </source>
</evidence>
<dbReference type="InterPro" id="IPR017871">
    <property type="entry name" value="ABC_transporter-like_CS"/>
</dbReference>
<protein>
    <submittedName>
        <fullName evidence="10">Peptide/nickel transport system ATP-binding protein</fullName>
    </submittedName>
</protein>
<dbReference type="SUPFAM" id="SSF52540">
    <property type="entry name" value="P-loop containing nucleoside triphosphate hydrolases"/>
    <property type="match status" value="1"/>
</dbReference>
<gene>
    <name evidence="10" type="ORF">EV643_113203</name>
</gene>
<reference evidence="10 11" key="1">
    <citation type="submission" date="2019-03" db="EMBL/GenBank/DDBJ databases">
        <title>Genomic Encyclopedia of Type Strains, Phase III (KMG-III): the genomes of soil and plant-associated and newly described type strains.</title>
        <authorList>
            <person name="Whitman W."/>
        </authorList>
    </citation>
    <scope>NUCLEOTIDE SEQUENCE [LARGE SCALE GENOMIC DNA]</scope>
    <source>
        <strain evidence="10 11">VKM Ac-2527</strain>
    </source>
</reference>
<evidence type="ECO:0000256" key="4">
    <source>
        <dbReference type="ARBA" id="ARBA00022475"/>
    </source>
</evidence>
<keyword evidence="6 10" id="KW-0067">ATP-binding</keyword>
<dbReference type="GO" id="GO:0005886">
    <property type="term" value="C:plasma membrane"/>
    <property type="evidence" value="ECO:0007669"/>
    <property type="project" value="UniProtKB-SubCell"/>
</dbReference>
<feature type="compositionally biased region" description="Low complexity" evidence="8">
    <location>
        <begin position="13"/>
        <end position="33"/>
    </location>
</feature>
<keyword evidence="7" id="KW-0472">Membrane</keyword>
<dbReference type="InterPro" id="IPR050388">
    <property type="entry name" value="ABC_Ni/Peptide_Import"/>
</dbReference>
<evidence type="ECO:0000256" key="1">
    <source>
        <dbReference type="ARBA" id="ARBA00004202"/>
    </source>
</evidence>
<dbReference type="GO" id="GO:0005524">
    <property type="term" value="F:ATP binding"/>
    <property type="evidence" value="ECO:0007669"/>
    <property type="project" value="UniProtKB-KW"/>
</dbReference>
<feature type="region of interest" description="Disordered" evidence="8">
    <location>
        <begin position="1"/>
        <end position="35"/>
    </location>
</feature>
<dbReference type="FunFam" id="3.40.50.300:FF:000016">
    <property type="entry name" value="Oligopeptide ABC transporter ATP-binding component"/>
    <property type="match status" value="1"/>
</dbReference>
<dbReference type="GO" id="GO:0016887">
    <property type="term" value="F:ATP hydrolysis activity"/>
    <property type="evidence" value="ECO:0007669"/>
    <property type="project" value="InterPro"/>
</dbReference>
<evidence type="ECO:0000256" key="5">
    <source>
        <dbReference type="ARBA" id="ARBA00022741"/>
    </source>
</evidence>
<dbReference type="PROSITE" id="PS50893">
    <property type="entry name" value="ABC_TRANSPORTER_2"/>
    <property type="match status" value="1"/>
</dbReference>
<keyword evidence="5" id="KW-0547">Nucleotide-binding</keyword>
<dbReference type="Pfam" id="PF00005">
    <property type="entry name" value="ABC_tran"/>
    <property type="match status" value="1"/>
</dbReference>
<comment type="caution">
    <text evidence="10">The sequence shown here is derived from an EMBL/GenBank/DDBJ whole genome shotgun (WGS) entry which is preliminary data.</text>
</comment>
<dbReference type="RefSeq" id="WP_133802757.1">
    <property type="nucleotide sequence ID" value="NZ_SNWQ01000013.1"/>
</dbReference>
<sequence length="366" mass="38555">MSAISKVNTEPPAGTGQVGSTAAGTGQAGSNAAGTGGVGVPVLEVRGLTVTFRTEDGPLSAVDRVDFEVADQEVLAVVGESGCGKSVTAMSLAGLLPRTASVDGSVRLDGRELVGADKKTLRSIRGREIAYIFQEPMTSLNPVFTVGNQIGEVLRIHNGLSRSTARKRSVELLKLVGIPSAERRIDDYPHQLSGGMRQRVMIAMAVACDPKVLIADEPTTALDVTIQAGILDVLRGLRERLGTSIVLITHDLGVVADLADRVAVMYAGRVVETANVNELFAQPKHPYTAGLLAASPSAGRHAGTHRLNEIPGLVPVLAEQPNACTFADRCSRARDTCTTEQPLLTAEGTPNHHVACWNPVREPVEV</sequence>
<dbReference type="Proteomes" id="UP000295388">
    <property type="component" value="Unassembled WGS sequence"/>
</dbReference>
<evidence type="ECO:0000256" key="7">
    <source>
        <dbReference type="ARBA" id="ARBA00023136"/>
    </source>
</evidence>
<dbReference type="GO" id="GO:0015833">
    <property type="term" value="P:peptide transport"/>
    <property type="evidence" value="ECO:0007669"/>
    <property type="project" value="InterPro"/>
</dbReference>
<keyword evidence="11" id="KW-1185">Reference proteome</keyword>
<dbReference type="OrthoDB" id="5357528at2"/>
<keyword evidence="3" id="KW-0813">Transport</keyword>
<dbReference type="SMART" id="SM00382">
    <property type="entry name" value="AAA"/>
    <property type="match status" value="1"/>
</dbReference>
<comment type="subcellular location">
    <subcellularLocation>
        <location evidence="1">Cell membrane</location>
        <topology evidence="1">Peripheral membrane protein</topology>
    </subcellularLocation>
</comment>
<proteinExistence type="inferred from homology"/>
<dbReference type="InterPro" id="IPR027417">
    <property type="entry name" value="P-loop_NTPase"/>
</dbReference>
<dbReference type="InterPro" id="IPR003593">
    <property type="entry name" value="AAA+_ATPase"/>
</dbReference>
<dbReference type="PANTHER" id="PTHR43297">
    <property type="entry name" value="OLIGOPEPTIDE TRANSPORT ATP-BINDING PROTEIN APPD"/>
    <property type="match status" value="1"/>
</dbReference>
<dbReference type="Gene3D" id="3.40.50.300">
    <property type="entry name" value="P-loop containing nucleotide triphosphate hydrolases"/>
    <property type="match status" value="1"/>
</dbReference>
<evidence type="ECO:0000259" key="9">
    <source>
        <dbReference type="PROSITE" id="PS50893"/>
    </source>
</evidence>